<dbReference type="KEGG" id="mff:MFFC18_32530"/>
<evidence type="ECO:0000313" key="3">
    <source>
        <dbReference type="Proteomes" id="UP000322214"/>
    </source>
</evidence>
<evidence type="ECO:0000313" key="2">
    <source>
        <dbReference type="EMBL" id="QEG23355.1"/>
    </source>
</evidence>
<proteinExistence type="predicted"/>
<protein>
    <recommendedName>
        <fullName evidence="4">Anti-sigma-28 factor FlgM C-terminal domain-containing protein</fullName>
    </recommendedName>
</protein>
<dbReference type="RefSeq" id="WP_075082154.1">
    <property type="nucleotide sequence ID" value="NZ_CP042912.1"/>
</dbReference>
<feature type="region of interest" description="Disordered" evidence="1">
    <location>
        <begin position="1"/>
        <end position="42"/>
    </location>
</feature>
<name>A0A5B9PDS4_9BACT</name>
<evidence type="ECO:0008006" key="4">
    <source>
        <dbReference type="Google" id="ProtNLM"/>
    </source>
</evidence>
<keyword evidence="3" id="KW-1185">Reference proteome</keyword>
<accession>A0A5B9PDS4</accession>
<reference evidence="2 3" key="1">
    <citation type="submission" date="2019-08" db="EMBL/GenBank/DDBJ databases">
        <title>Deep-cultivation of Planctomycetes and their phenomic and genomic characterization uncovers novel biology.</title>
        <authorList>
            <person name="Wiegand S."/>
            <person name="Jogler M."/>
            <person name="Boedeker C."/>
            <person name="Pinto D."/>
            <person name="Vollmers J."/>
            <person name="Rivas-Marin E."/>
            <person name="Kohn T."/>
            <person name="Peeters S.H."/>
            <person name="Heuer A."/>
            <person name="Rast P."/>
            <person name="Oberbeckmann S."/>
            <person name="Bunk B."/>
            <person name="Jeske O."/>
            <person name="Meyerdierks A."/>
            <person name="Storesund J.E."/>
            <person name="Kallscheuer N."/>
            <person name="Luecker S."/>
            <person name="Lage O.M."/>
            <person name="Pohl T."/>
            <person name="Merkel B.J."/>
            <person name="Hornburger P."/>
            <person name="Mueller R.-W."/>
            <person name="Bruemmer F."/>
            <person name="Labrenz M."/>
            <person name="Spormann A.M."/>
            <person name="Op den Camp H."/>
            <person name="Overmann J."/>
            <person name="Amann R."/>
            <person name="Jetten M.S.M."/>
            <person name="Mascher T."/>
            <person name="Medema M.H."/>
            <person name="Devos D.P."/>
            <person name="Kaster A.-K."/>
            <person name="Ovreas L."/>
            <person name="Rohde M."/>
            <person name="Galperin M.Y."/>
            <person name="Jogler C."/>
        </authorList>
    </citation>
    <scope>NUCLEOTIDE SEQUENCE [LARGE SCALE GENOMIC DNA]</scope>
    <source>
        <strain evidence="2 3">FC18</strain>
    </source>
</reference>
<evidence type="ECO:0000256" key="1">
    <source>
        <dbReference type="SAM" id="MobiDB-lite"/>
    </source>
</evidence>
<dbReference type="EMBL" id="CP042912">
    <property type="protein sequence ID" value="QEG23355.1"/>
    <property type="molecule type" value="Genomic_DNA"/>
</dbReference>
<dbReference type="AlphaFoldDB" id="A0A5B9PDS4"/>
<gene>
    <name evidence="2" type="ORF">MFFC18_32530</name>
</gene>
<organism evidence="2 3">
    <name type="scientific">Mariniblastus fucicola</name>
    <dbReference type="NCBI Taxonomy" id="980251"/>
    <lineage>
        <taxon>Bacteria</taxon>
        <taxon>Pseudomonadati</taxon>
        <taxon>Planctomycetota</taxon>
        <taxon>Planctomycetia</taxon>
        <taxon>Pirellulales</taxon>
        <taxon>Pirellulaceae</taxon>
        <taxon>Mariniblastus</taxon>
    </lineage>
</organism>
<dbReference type="Proteomes" id="UP000322214">
    <property type="component" value="Chromosome"/>
</dbReference>
<sequence length="92" mass="9660">MEINNGNNLLRPHIQSQQTQAKVGHVSSQAASGPEGASTSIDTSSVEMLNALLGGGSEVRESLVQEIKLKIEVGEYLTQKSAVDAADAILNL</sequence>
<dbReference type="STRING" id="980251.GCA_001642875_02821"/>